<dbReference type="InterPro" id="IPR001818">
    <property type="entry name" value="Pept_M10_metallopeptidase"/>
</dbReference>
<feature type="domain" description="Peptidase metallopeptidase" evidence="8">
    <location>
        <begin position="99"/>
        <end position="254"/>
    </location>
</feature>
<keyword evidence="5" id="KW-0482">Metalloprotease</keyword>
<dbReference type="EMBL" id="JAUKUA010000005">
    <property type="protein sequence ID" value="KAK0711961.1"/>
    <property type="molecule type" value="Genomic_DNA"/>
</dbReference>
<dbReference type="GO" id="GO:0031012">
    <property type="term" value="C:extracellular matrix"/>
    <property type="evidence" value="ECO:0007669"/>
    <property type="project" value="InterPro"/>
</dbReference>
<evidence type="ECO:0000313" key="10">
    <source>
        <dbReference type="Proteomes" id="UP001172102"/>
    </source>
</evidence>
<feature type="binding site" evidence="7">
    <location>
        <position position="190"/>
    </location>
    <ligand>
        <name>Ca(2+)</name>
        <dbReference type="ChEBI" id="CHEBI:29108"/>
        <label>2</label>
    </ligand>
</feature>
<evidence type="ECO:0000256" key="7">
    <source>
        <dbReference type="PIRSR" id="PIRSR621190-2"/>
    </source>
</evidence>
<protein>
    <submittedName>
        <fullName evidence="9">Matrixin-domain-containing protein</fullName>
    </submittedName>
</protein>
<dbReference type="InterPro" id="IPR021190">
    <property type="entry name" value="Pept_M10A"/>
</dbReference>
<dbReference type="GO" id="GO:0004222">
    <property type="term" value="F:metalloendopeptidase activity"/>
    <property type="evidence" value="ECO:0007669"/>
    <property type="project" value="InterPro"/>
</dbReference>
<comment type="caution">
    <text evidence="9">The sequence shown here is derived from an EMBL/GenBank/DDBJ whole genome shotgun (WGS) entry which is preliminary data.</text>
</comment>
<feature type="binding site" description="in inhibited form" evidence="7">
    <location>
        <position position="82"/>
    </location>
    <ligand>
        <name>Zn(2+)</name>
        <dbReference type="ChEBI" id="CHEBI:29105"/>
        <label>2</label>
        <note>catalytic</note>
    </ligand>
</feature>
<evidence type="ECO:0000256" key="3">
    <source>
        <dbReference type="ARBA" id="ARBA00022801"/>
    </source>
</evidence>
<dbReference type="GO" id="GO:0030198">
    <property type="term" value="P:extracellular matrix organization"/>
    <property type="evidence" value="ECO:0007669"/>
    <property type="project" value="TreeGrafter"/>
</dbReference>
<dbReference type="PANTHER" id="PTHR10201">
    <property type="entry name" value="MATRIX METALLOPROTEINASE"/>
    <property type="match status" value="1"/>
</dbReference>
<keyword evidence="1" id="KW-0645">Protease</keyword>
<feature type="binding site" evidence="7">
    <location>
        <position position="230"/>
    </location>
    <ligand>
        <name>Zn(2+)</name>
        <dbReference type="ChEBI" id="CHEBI:29105"/>
        <label>2</label>
        <note>catalytic</note>
    </ligand>
</feature>
<feature type="binding site" evidence="7">
    <location>
        <position position="199"/>
    </location>
    <ligand>
        <name>Ca(2+)</name>
        <dbReference type="ChEBI" id="CHEBI:29108"/>
        <label>3</label>
    </ligand>
</feature>
<dbReference type="GO" id="GO:0006508">
    <property type="term" value="P:proteolysis"/>
    <property type="evidence" value="ECO:0007669"/>
    <property type="project" value="UniProtKB-KW"/>
</dbReference>
<name>A0AA40A9X4_9PEZI</name>
<evidence type="ECO:0000256" key="6">
    <source>
        <dbReference type="PIRSR" id="PIRSR621190-1"/>
    </source>
</evidence>
<feature type="active site" evidence="6">
    <location>
        <position position="213"/>
    </location>
</feature>
<feature type="binding site" evidence="7">
    <location>
        <position position="171"/>
    </location>
    <ligand>
        <name>Ca(2+)</name>
        <dbReference type="ChEBI" id="CHEBI:29108"/>
        <label>3</label>
    </ligand>
</feature>
<feature type="binding site" evidence="7">
    <location>
        <position position="199"/>
    </location>
    <ligand>
        <name>Ca(2+)</name>
        <dbReference type="ChEBI" id="CHEBI:29108"/>
        <label>1</label>
    </ligand>
</feature>
<proteinExistence type="predicted"/>
<dbReference type="PRINTS" id="PR00138">
    <property type="entry name" value="MATRIXIN"/>
</dbReference>
<accession>A0AA40A9X4</accession>
<dbReference type="PANTHER" id="PTHR10201:SF323">
    <property type="entry name" value="MATRIX METALLOPROTEINASE-21"/>
    <property type="match status" value="1"/>
</dbReference>
<dbReference type="InterPro" id="IPR036365">
    <property type="entry name" value="PGBD-like_sf"/>
</dbReference>
<evidence type="ECO:0000256" key="1">
    <source>
        <dbReference type="ARBA" id="ARBA00022670"/>
    </source>
</evidence>
<dbReference type="Proteomes" id="UP001172102">
    <property type="component" value="Unassembled WGS sequence"/>
</dbReference>
<evidence type="ECO:0000256" key="4">
    <source>
        <dbReference type="ARBA" id="ARBA00022833"/>
    </source>
</evidence>
<feature type="binding site" evidence="7">
    <location>
        <position position="196"/>
    </location>
    <ligand>
        <name>Ca(2+)</name>
        <dbReference type="ChEBI" id="CHEBI:29108"/>
        <label>3</label>
    </ligand>
</feature>
<dbReference type="AlphaFoldDB" id="A0AA40A9X4"/>
<evidence type="ECO:0000256" key="2">
    <source>
        <dbReference type="ARBA" id="ARBA00022723"/>
    </source>
</evidence>
<feature type="binding site" evidence="7">
    <location>
        <position position="165"/>
    </location>
    <ligand>
        <name>Zn(2+)</name>
        <dbReference type="ChEBI" id="CHEBI:29105"/>
        <label>1</label>
    </ligand>
</feature>
<dbReference type="Gene3D" id="3.40.390.10">
    <property type="entry name" value="Collagenase (Catalytic Domain)"/>
    <property type="match status" value="1"/>
</dbReference>
<feature type="binding site" evidence="7">
    <location>
        <position position="216"/>
    </location>
    <ligand>
        <name>Zn(2+)</name>
        <dbReference type="ChEBI" id="CHEBI:29105"/>
        <label>2</label>
        <note>catalytic</note>
    </ligand>
</feature>
<sequence length="596" mass="64670">MASPESSTWTAPLAGNLDLAEKLPDKINAINYFRRFGYLTTEVEAQAVDLTPIIKAFQKSGGLPQTGAFDQATAELMKKPICGYAEKETGGGPLGFTTFGSKWDHTGLTWRVDSWSNKISAADALTAFRSAFARWAQITPLTFIEVRAGQAADIRIRFARRDHGDGNSFDGAGTVLAHAYSPGNGPDNIGGDAHFDEDEGWSLDFLSKVGLHEFGHAIGLGHSDDATAVMYRFFNNQAELQPDDIRGVQNLYGPRRSGWFSFNVDAGNTVAQGSDFAAVSRIPNSMEVWWIAPNGAVEDAYWYEGGTWNRFQLAPPGSAAPGGILALSRIPGSMEIWWISPTGAVEGAYWYEGRSWQRYQLAPPGSAAPGSKITGVSRIPTSMEIWWVAGNGSVQGAYWYAGGNWTRYQLAPDGSAALRGGIKATSRIKSSMELWWVAPNGSVQDAYWYEGGTWNRFQLAPAGSAAVTSGIAATTRIPGSMEIWWVAPNGSVQDAYWYEGGNWNRFELAPSASAALGGIEAVSRIPGSMEIWWTGTDGSVQDAYWYEGSNWSRFQLASPGSARAGTDFAATARVSNSMEIWCATTSGQAKDHYWYA</sequence>
<dbReference type="GO" id="GO:0030574">
    <property type="term" value="P:collagen catabolic process"/>
    <property type="evidence" value="ECO:0007669"/>
    <property type="project" value="TreeGrafter"/>
</dbReference>
<evidence type="ECO:0000259" key="8">
    <source>
        <dbReference type="SMART" id="SM00235"/>
    </source>
</evidence>
<dbReference type="SMART" id="SM00235">
    <property type="entry name" value="ZnMc"/>
    <property type="match status" value="1"/>
</dbReference>
<dbReference type="InterPro" id="IPR033739">
    <property type="entry name" value="M10A_MMP"/>
</dbReference>
<keyword evidence="3" id="KW-0378">Hydrolase</keyword>
<organism evidence="9 10">
    <name type="scientific">Lasiosphaeris hirsuta</name>
    <dbReference type="NCBI Taxonomy" id="260670"/>
    <lineage>
        <taxon>Eukaryota</taxon>
        <taxon>Fungi</taxon>
        <taxon>Dikarya</taxon>
        <taxon>Ascomycota</taxon>
        <taxon>Pezizomycotina</taxon>
        <taxon>Sordariomycetes</taxon>
        <taxon>Sordariomycetidae</taxon>
        <taxon>Sordariales</taxon>
        <taxon>Lasiosphaeriaceae</taxon>
        <taxon>Lasiosphaeris</taxon>
    </lineage>
</organism>
<keyword evidence="4 7" id="KW-0862">Zinc</keyword>
<feature type="binding site" evidence="7">
    <location>
        <position position="194"/>
    </location>
    <ligand>
        <name>Zn(2+)</name>
        <dbReference type="ChEBI" id="CHEBI:29105"/>
        <label>1</label>
    </ligand>
</feature>
<dbReference type="SUPFAM" id="SSF55486">
    <property type="entry name" value="Metalloproteases ('zincins'), catalytic domain"/>
    <property type="match status" value="1"/>
</dbReference>
<dbReference type="Gene3D" id="2.120.10.70">
    <property type="entry name" value="Fucose-specific lectin"/>
    <property type="match status" value="2"/>
</dbReference>
<comment type="cofactor">
    <cofactor evidence="7">
        <name>Zn(2+)</name>
        <dbReference type="ChEBI" id="CHEBI:29105"/>
    </cofactor>
    <text evidence="7">Binds 2 Zn(2+) ions per subunit.</text>
</comment>
<dbReference type="SUPFAM" id="SSF89372">
    <property type="entry name" value="Fucose-specific lectin"/>
    <property type="match status" value="1"/>
</dbReference>
<dbReference type="GO" id="GO:0008270">
    <property type="term" value="F:zinc ion binding"/>
    <property type="evidence" value="ECO:0007669"/>
    <property type="project" value="InterPro"/>
</dbReference>
<evidence type="ECO:0000313" key="9">
    <source>
        <dbReference type="EMBL" id="KAK0711961.1"/>
    </source>
</evidence>
<feature type="binding site" evidence="7">
    <location>
        <position position="170"/>
    </location>
    <ligand>
        <name>Ca(2+)</name>
        <dbReference type="ChEBI" id="CHEBI:29108"/>
        <label>3</label>
    </ligand>
</feature>
<keyword evidence="10" id="KW-1185">Reference proteome</keyword>
<gene>
    <name evidence="9" type="ORF">B0H67DRAFT_586680</name>
</gene>
<feature type="binding site" evidence="7">
    <location>
        <position position="163"/>
    </location>
    <ligand>
        <name>Zn(2+)</name>
        <dbReference type="ChEBI" id="CHEBI:29105"/>
        <label>1</label>
    </ligand>
</feature>
<feature type="binding site" evidence="7">
    <location>
        <position position="222"/>
    </location>
    <ligand>
        <name>Zn(2+)</name>
        <dbReference type="ChEBI" id="CHEBI:29105"/>
        <label>2</label>
        <note>catalytic</note>
    </ligand>
</feature>
<evidence type="ECO:0000256" key="5">
    <source>
        <dbReference type="ARBA" id="ARBA00023049"/>
    </source>
</evidence>
<feature type="binding site" evidence="7">
    <location>
        <position position="212"/>
    </location>
    <ligand>
        <name>Zn(2+)</name>
        <dbReference type="ChEBI" id="CHEBI:29105"/>
        <label>2</label>
        <note>catalytic</note>
    </ligand>
</feature>
<dbReference type="InterPro" id="IPR006026">
    <property type="entry name" value="Peptidase_Metallo"/>
</dbReference>
<dbReference type="CDD" id="cd04278">
    <property type="entry name" value="ZnMc_MMP"/>
    <property type="match status" value="1"/>
</dbReference>
<reference evidence="9" key="1">
    <citation type="submission" date="2023-06" db="EMBL/GenBank/DDBJ databases">
        <title>Genome-scale phylogeny and comparative genomics of the fungal order Sordariales.</title>
        <authorList>
            <consortium name="Lawrence Berkeley National Laboratory"/>
            <person name="Hensen N."/>
            <person name="Bonometti L."/>
            <person name="Westerberg I."/>
            <person name="Brannstrom I.O."/>
            <person name="Guillou S."/>
            <person name="Cros-Aarteil S."/>
            <person name="Calhoun S."/>
            <person name="Haridas S."/>
            <person name="Kuo A."/>
            <person name="Mondo S."/>
            <person name="Pangilinan J."/>
            <person name="Riley R."/>
            <person name="Labutti K."/>
            <person name="Andreopoulos B."/>
            <person name="Lipzen A."/>
            <person name="Chen C."/>
            <person name="Yanf M."/>
            <person name="Daum C."/>
            <person name="Ng V."/>
            <person name="Clum A."/>
            <person name="Steindorff A."/>
            <person name="Ohm R."/>
            <person name="Martin F."/>
            <person name="Silar P."/>
            <person name="Natvig D."/>
            <person name="Lalanne C."/>
            <person name="Gautier V."/>
            <person name="Ament-Velasquez S.L."/>
            <person name="Kruys A."/>
            <person name="Hutchinson M.I."/>
            <person name="Powell A.J."/>
            <person name="Barry K."/>
            <person name="Miller A.N."/>
            <person name="Grigoriev I.V."/>
            <person name="Debuchy R."/>
            <person name="Gladieux P."/>
            <person name="Thoren M.H."/>
            <person name="Johannesson H."/>
        </authorList>
    </citation>
    <scope>NUCLEOTIDE SEQUENCE</scope>
    <source>
        <strain evidence="9">SMH4607-1</strain>
    </source>
</reference>
<feature type="binding site" evidence="7">
    <location>
        <position position="153"/>
    </location>
    <ligand>
        <name>Ca(2+)</name>
        <dbReference type="ChEBI" id="CHEBI:29108"/>
        <label>2</label>
    </ligand>
</feature>
<dbReference type="InterPro" id="IPR024079">
    <property type="entry name" value="MetalloPept_cat_dom_sf"/>
</dbReference>
<dbReference type="SUPFAM" id="SSF47090">
    <property type="entry name" value="PGBD-like"/>
    <property type="match status" value="1"/>
</dbReference>
<keyword evidence="2 7" id="KW-0479">Metal-binding</keyword>
<keyword evidence="7" id="KW-0106">Calcium</keyword>
<feature type="binding site" evidence="7">
    <location>
        <position position="178"/>
    </location>
    <ligand>
        <name>Zn(2+)</name>
        <dbReference type="ChEBI" id="CHEBI:29105"/>
        <label>1</label>
    </ligand>
</feature>
<comment type="cofactor">
    <cofactor evidence="7">
        <name>Ca(2+)</name>
        <dbReference type="ChEBI" id="CHEBI:29108"/>
    </cofactor>
    <text evidence="7">Can bind about 5 Ca(2+) ions per subunit.</text>
</comment>
<dbReference type="Pfam" id="PF00413">
    <property type="entry name" value="Peptidase_M10"/>
    <property type="match status" value="1"/>
</dbReference>
<feature type="binding site" evidence="7">
    <location>
        <position position="192"/>
    </location>
    <ligand>
        <name>Ca(2+)</name>
        <dbReference type="ChEBI" id="CHEBI:29108"/>
        <label>2</label>
    </ligand>
</feature>